<accession>Q6ZG40</accession>
<dbReference type="Pfam" id="PF04569">
    <property type="entry name" value="DUF591"/>
    <property type="match status" value="1"/>
</dbReference>
<proteinExistence type="predicted"/>
<evidence type="ECO:0000313" key="3">
    <source>
        <dbReference type="EMBL" id="BAD09210.1"/>
    </source>
</evidence>
<feature type="region of interest" description="Disordered" evidence="1">
    <location>
        <begin position="1"/>
        <end position="20"/>
    </location>
</feature>
<evidence type="ECO:0000259" key="2">
    <source>
        <dbReference type="Pfam" id="PF04569"/>
    </source>
</evidence>
<organism evidence="3 4">
    <name type="scientific">Oryza sativa subsp. japonica</name>
    <name type="common">Rice</name>
    <dbReference type="NCBI Taxonomy" id="39947"/>
    <lineage>
        <taxon>Eukaryota</taxon>
        <taxon>Viridiplantae</taxon>
        <taxon>Streptophyta</taxon>
        <taxon>Embryophyta</taxon>
        <taxon>Tracheophyta</taxon>
        <taxon>Spermatophyta</taxon>
        <taxon>Magnoliopsida</taxon>
        <taxon>Liliopsida</taxon>
        <taxon>Poales</taxon>
        <taxon>Poaceae</taxon>
        <taxon>BOP clade</taxon>
        <taxon>Oryzoideae</taxon>
        <taxon>Oryzeae</taxon>
        <taxon>Oryzinae</taxon>
        <taxon>Oryza</taxon>
        <taxon>Oryza sativa</taxon>
    </lineage>
</organism>
<feature type="compositionally biased region" description="Basic and acidic residues" evidence="1">
    <location>
        <begin position="60"/>
        <end position="85"/>
    </location>
</feature>
<dbReference type="InterPro" id="IPR007649">
    <property type="entry name" value="DUF591"/>
</dbReference>
<sequence length="164" mass="17478">MDRARERGRGERRTGVSLTRSRLRWRRRGALVAATRAGERKTTTPAGTDGGGAIYGDAGEGEHTGRLHGTRGDEPTARIRRREFDGGGFWRRQPAARKEGNGDGAMGVRFLRTRASTRLPESVRSVGLDGDTTREAGDVRALSSMGGDDGEHTASGGSGRDGAS</sequence>
<gene>
    <name evidence="3" type="primary">OJ1111_E05.26</name>
</gene>
<feature type="compositionally biased region" description="Basic and acidic residues" evidence="1">
    <location>
        <begin position="1"/>
        <end position="14"/>
    </location>
</feature>
<dbReference type="Proteomes" id="UP000000763">
    <property type="component" value="Chromosome 8"/>
</dbReference>
<reference evidence="4" key="2">
    <citation type="journal article" date="2008" name="Nucleic Acids Res.">
        <title>The rice annotation project database (RAP-DB): 2008 update.</title>
        <authorList>
            <consortium name="The rice annotation project (RAP)"/>
        </authorList>
    </citation>
    <scope>GENOME REANNOTATION</scope>
    <source>
        <strain evidence="4">cv. Nipponbare</strain>
    </source>
</reference>
<dbReference type="EMBL" id="AP004154">
    <property type="protein sequence ID" value="BAD09210.1"/>
    <property type="molecule type" value="Genomic_DNA"/>
</dbReference>
<feature type="region of interest" description="Disordered" evidence="1">
    <location>
        <begin position="33"/>
        <end position="164"/>
    </location>
</feature>
<name>Q6ZG40_ORYSJ</name>
<evidence type="ECO:0000256" key="1">
    <source>
        <dbReference type="SAM" id="MobiDB-lite"/>
    </source>
</evidence>
<evidence type="ECO:0000313" key="4">
    <source>
        <dbReference type="Proteomes" id="UP000000763"/>
    </source>
</evidence>
<feature type="domain" description="DUF591" evidence="2">
    <location>
        <begin position="70"/>
        <end position="115"/>
    </location>
</feature>
<dbReference type="AlphaFoldDB" id="Q6ZG40"/>
<protein>
    <submittedName>
        <fullName evidence="3">Epstein-Barr virus EBNA-1-like protein</fullName>
    </submittedName>
</protein>
<reference evidence="4" key="1">
    <citation type="journal article" date="2005" name="Nature">
        <title>The map-based sequence of the rice genome.</title>
        <authorList>
            <consortium name="International rice genome sequencing project (IRGSP)"/>
            <person name="Matsumoto T."/>
            <person name="Wu J."/>
            <person name="Kanamori H."/>
            <person name="Katayose Y."/>
            <person name="Fujisawa M."/>
            <person name="Namiki N."/>
            <person name="Mizuno H."/>
            <person name="Yamamoto K."/>
            <person name="Antonio B.A."/>
            <person name="Baba T."/>
            <person name="Sakata K."/>
            <person name="Nagamura Y."/>
            <person name="Aoki H."/>
            <person name="Arikawa K."/>
            <person name="Arita K."/>
            <person name="Bito T."/>
            <person name="Chiden Y."/>
            <person name="Fujitsuka N."/>
            <person name="Fukunaka R."/>
            <person name="Hamada M."/>
            <person name="Harada C."/>
            <person name="Hayashi A."/>
            <person name="Hijishita S."/>
            <person name="Honda M."/>
            <person name="Hosokawa S."/>
            <person name="Ichikawa Y."/>
            <person name="Idonuma A."/>
            <person name="Iijima M."/>
            <person name="Ikeda M."/>
            <person name="Ikeno M."/>
            <person name="Ito K."/>
            <person name="Ito S."/>
            <person name="Ito T."/>
            <person name="Ito Y."/>
            <person name="Ito Y."/>
            <person name="Iwabuchi A."/>
            <person name="Kamiya K."/>
            <person name="Karasawa W."/>
            <person name="Kurita K."/>
            <person name="Katagiri S."/>
            <person name="Kikuta A."/>
            <person name="Kobayashi H."/>
            <person name="Kobayashi N."/>
            <person name="Machita K."/>
            <person name="Maehara T."/>
            <person name="Masukawa M."/>
            <person name="Mizubayashi T."/>
            <person name="Mukai Y."/>
            <person name="Nagasaki H."/>
            <person name="Nagata Y."/>
            <person name="Naito S."/>
            <person name="Nakashima M."/>
            <person name="Nakama Y."/>
            <person name="Nakamichi Y."/>
            <person name="Nakamura M."/>
            <person name="Meguro A."/>
            <person name="Negishi M."/>
            <person name="Ohta I."/>
            <person name="Ohta T."/>
            <person name="Okamoto M."/>
            <person name="Ono N."/>
            <person name="Saji S."/>
            <person name="Sakaguchi M."/>
            <person name="Sakai K."/>
            <person name="Shibata M."/>
            <person name="Shimokawa T."/>
            <person name="Song J."/>
            <person name="Takazaki Y."/>
            <person name="Terasawa K."/>
            <person name="Tsugane M."/>
            <person name="Tsuji K."/>
            <person name="Ueda S."/>
            <person name="Waki K."/>
            <person name="Yamagata H."/>
            <person name="Yamamoto M."/>
            <person name="Yamamoto S."/>
            <person name="Yamane H."/>
            <person name="Yoshiki S."/>
            <person name="Yoshihara R."/>
            <person name="Yukawa K."/>
            <person name="Zhong H."/>
            <person name="Yano M."/>
            <person name="Yuan Q."/>
            <person name="Ouyang S."/>
            <person name="Liu J."/>
            <person name="Jones K.M."/>
            <person name="Gansberger K."/>
            <person name="Moffat K."/>
            <person name="Hill J."/>
            <person name="Bera J."/>
            <person name="Fadrosh D."/>
            <person name="Jin S."/>
            <person name="Johri S."/>
            <person name="Kim M."/>
            <person name="Overton L."/>
            <person name="Reardon M."/>
            <person name="Tsitrin T."/>
            <person name="Vuong H."/>
            <person name="Weaver B."/>
            <person name="Ciecko A."/>
            <person name="Tallon L."/>
            <person name="Jackson J."/>
            <person name="Pai G."/>
            <person name="Aken S.V."/>
            <person name="Utterback T."/>
            <person name="Reidmuller S."/>
            <person name="Feldblyum T."/>
            <person name="Hsiao J."/>
            <person name="Zismann V."/>
            <person name="Iobst S."/>
            <person name="de Vazeille A.R."/>
            <person name="Buell C.R."/>
            <person name="Ying K."/>
            <person name="Li Y."/>
            <person name="Lu T."/>
            <person name="Huang Y."/>
            <person name="Zhao Q."/>
            <person name="Feng Q."/>
            <person name="Zhang L."/>
            <person name="Zhu J."/>
            <person name="Weng Q."/>
            <person name="Mu J."/>
            <person name="Lu Y."/>
            <person name="Fan D."/>
            <person name="Liu Y."/>
            <person name="Guan J."/>
            <person name="Zhang Y."/>
            <person name="Yu S."/>
            <person name="Liu X."/>
            <person name="Zhang Y."/>
            <person name="Hong G."/>
            <person name="Han B."/>
            <person name="Choisne N."/>
            <person name="Demange N."/>
            <person name="Orjeda G."/>
            <person name="Samain S."/>
            <person name="Cattolico L."/>
            <person name="Pelletier E."/>
            <person name="Couloux A."/>
            <person name="Segurens B."/>
            <person name="Wincker P."/>
            <person name="D'Hont A."/>
            <person name="Scarpelli C."/>
            <person name="Weissenbach J."/>
            <person name="Salanoubat M."/>
            <person name="Quetier F."/>
            <person name="Yu Y."/>
            <person name="Kim H.R."/>
            <person name="Rambo T."/>
            <person name="Currie J."/>
            <person name="Collura K."/>
            <person name="Luo M."/>
            <person name="Yang T."/>
            <person name="Ammiraju J.S.S."/>
            <person name="Engler F."/>
            <person name="Soderlund C."/>
            <person name="Wing R.A."/>
            <person name="Palmer L.E."/>
            <person name="de la Bastide M."/>
            <person name="Spiegel L."/>
            <person name="Nascimento L."/>
            <person name="Zutavern T."/>
            <person name="O'Shaughnessy A."/>
            <person name="Dike S."/>
            <person name="Dedhia N."/>
            <person name="Preston R."/>
            <person name="Balija V."/>
            <person name="McCombie W.R."/>
            <person name="Chow T."/>
            <person name="Chen H."/>
            <person name="Chung M."/>
            <person name="Chen C."/>
            <person name="Shaw J."/>
            <person name="Wu H."/>
            <person name="Hsiao K."/>
            <person name="Chao Y."/>
            <person name="Chu M."/>
            <person name="Cheng C."/>
            <person name="Hour A."/>
            <person name="Lee P."/>
            <person name="Lin S."/>
            <person name="Lin Y."/>
            <person name="Liou J."/>
            <person name="Liu S."/>
            <person name="Hsing Y."/>
            <person name="Raghuvanshi S."/>
            <person name="Mohanty A."/>
            <person name="Bharti A.K."/>
            <person name="Gaur A."/>
            <person name="Gupta V."/>
            <person name="Kumar D."/>
            <person name="Ravi V."/>
            <person name="Vij S."/>
            <person name="Kapur A."/>
            <person name="Khurana P."/>
            <person name="Khurana P."/>
            <person name="Khurana J.P."/>
            <person name="Tyagi A.K."/>
            <person name="Gaikwad K."/>
            <person name="Singh A."/>
            <person name="Dalal V."/>
            <person name="Srivastava S."/>
            <person name="Dixit A."/>
            <person name="Pal A.K."/>
            <person name="Ghazi I.A."/>
            <person name="Yadav M."/>
            <person name="Pandit A."/>
            <person name="Bhargava A."/>
            <person name="Sureshbabu K."/>
            <person name="Batra K."/>
            <person name="Sharma T.R."/>
            <person name="Mohapatra T."/>
            <person name="Singh N.K."/>
            <person name="Messing J."/>
            <person name="Nelson A.B."/>
            <person name="Fuks G."/>
            <person name="Kavchok S."/>
            <person name="Keizer G."/>
            <person name="Linton E."/>
            <person name="Llaca V."/>
            <person name="Song R."/>
            <person name="Tanyolac B."/>
            <person name="Young S."/>
            <person name="Ho-Il K."/>
            <person name="Hahn J.H."/>
            <person name="Sangsakoo G."/>
            <person name="Vanavichit A."/>
            <person name="de Mattos Luiz.A.T."/>
            <person name="Zimmer P.D."/>
            <person name="Malone G."/>
            <person name="Dellagostin O."/>
            <person name="de Oliveira A.C."/>
            <person name="Bevan M."/>
            <person name="Bancroft I."/>
            <person name="Minx P."/>
            <person name="Cordum H."/>
            <person name="Wilson R."/>
            <person name="Cheng Z."/>
            <person name="Jin W."/>
            <person name="Jiang J."/>
            <person name="Leong S.A."/>
            <person name="Iwama H."/>
            <person name="Gojobori T."/>
            <person name="Itoh T."/>
            <person name="Niimura Y."/>
            <person name="Fujii Y."/>
            <person name="Habara T."/>
            <person name="Sakai H."/>
            <person name="Sato Y."/>
            <person name="Wilson G."/>
            <person name="Kumar K."/>
            <person name="McCouch S."/>
            <person name="Juretic N."/>
            <person name="Hoen D."/>
            <person name="Wright S."/>
            <person name="Bruskiewich R."/>
            <person name="Bureau T."/>
            <person name="Miyao A."/>
            <person name="Hirochika H."/>
            <person name="Nishikawa T."/>
            <person name="Kadowaki K."/>
            <person name="Sugiura M."/>
            <person name="Burr B."/>
            <person name="Sasaki T."/>
        </authorList>
    </citation>
    <scope>NUCLEOTIDE SEQUENCE [LARGE SCALE GENOMIC DNA]</scope>
    <source>
        <strain evidence="4">cv. Nipponbare</strain>
    </source>
</reference>